<evidence type="ECO:0000256" key="1">
    <source>
        <dbReference type="SAM" id="SignalP"/>
    </source>
</evidence>
<keyword evidence="3" id="KW-1185">Reference proteome</keyword>
<sequence length="115" mass="12211">MFKNAFVAVLLTTLLCSNAGAAMCDGPITSVAVQNDGSLYIRQGNNGHWLLCSVSVDGTYQGVATTAAACRSWHALFIAAQKAGTTVRLYMRDPAQTCTLADWNAASVYFVEDLG</sequence>
<protein>
    <submittedName>
        <fullName evidence="2">Uncharacterized protein</fullName>
    </submittedName>
</protein>
<feature type="signal peptide" evidence="1">
    <location>
        <begin position="1"/>
        <end position="21"/>
    </location>
</feature>
<accession>A0A829Y9A8</accession>
<organism evidence="2 3">
    <name type="scientific">Steroidobacter agaridevorans</name>
    <dbReference type="NCBI Taxonomy" id="2695856"/>
    <lineage>
        <taxon>Bacteria</taxon>
        <taxon>Pseudomonadati</taxon>
        <taxon>Pseudomonadota</taxon>
        <taxon>Gammaproteobacteria</taxon>
        <taxon>Steroidobacterales</taxon>
        <taxon>Steroidobacteraceae</taxon>
        <taxon>Steroidobacter</taxon>
    </lineage>
</organism>
<reference evidence="3" key="1">
    <citation type="submission" date="2020-01" db="EMBL/GenBank/DDBJ databases">
        <title>'Steroidobacter agaridevorans' sp. nov., agar-degrading bacteria isolated from rhizosphere soils.</title>
        <authorList>
            <person name="Ikenaga M."/>
            <person name="Kataoka M."/>
            <person name="Murouchi A."/>
            <person name="Katsuragi S."/>
            <person name="Sakai M."/>
        </authorList>
    </citation>
    <scope>NUCLEOTIDE SEQUENCE [LARGE SCALE GENOMIC DNA]</scope>
    <source>
        <strain evidence="3">YU21-B</strain>
    </source>
</reference>
<dbReference type="Proteomes" id="UP000445000">
    <property type="component" value="Unassembled WGS sequence"/>
</dbReference>
<keyword evidence="1" id="KW-0732">Signal</keyword>
<dbReference type="EMBL" id="BLJN01000001">
    <property type="protein sequence ID" value="GFE79438.1"/>
    <property type="molecule type" value="Genomic_DNA"/>
</dbReference>
<gene>
    <name evidence="2" type="ORF">GCM10011487_14380</name>
</gene>
<dbReference type="SUPFAM" id="SSF89372">
    <property type="entry name" value="Fucose-specific lectin"/>
    <property type="match status" value="1"/>
</dbReference>
<evidence type="ECO:0000313" key="2">
    <source>
        <dbReference type="EMBL" id="GFE79438.1"/>
    </source>
</evidence>
<evidence type="ECO:0000313" key="3">
    <source>
        <dbReference type="Proteomes" id="UP000445000"/>
    </source>
</evidence>
<dbReference type="AlphaFoldDB" id="A0A829Y9A8"/>
<name>A0A829Y9A8_9GAMM</name>
<feature type="chain" id="PRO_5032808871" evidence="1">
    <location>
        <begin position="22"/>
        <end position="115"/>
    </location>
</feature>
<dbReference type="RefSeq" id="WP_161811107.1">
    <property type="nucleotide sequence ID" value="NZ_BLJN01000001.1"/>
</dbReference>
<proteinExistence type="predicted"/>
<comment type="caution">
    <text evidence="2">The sequence shown here is derived from an EMBL/GenBank/DDBJ whole genome shotgun (WGS) entry which is preliminary data.</text>
</comment>